<dbReference type="InterPro" id="IPR025665">
    <property type="entry name" value="Beta-barrel_OMP_2"/>
</dbReference>
<sequence length="238" mass="26791">MLKSIFLRFTFSILTISSLCISNVYAQQRFSAGPRVGLNLSNYWGNADNMKFIPGFTAGAFLMYSSLNHFGISADVLYSQRGTRYDGPLFVSPGPSNRIDFRQRVNYLEIPVVARYFLTLSGNFRPNVFIGPSLGVKLNAKRADAKLNGNEDERFNGDNSNDFKDLDLGATAGFQLNWRAGERQRFLIDARYTLGLANVQSNLPNIWGQRESLSNSVFTLTLGYGFGIGREYPSRYRR</sequence>
<feature type="domain" description="Outer membrane protein beta-barrel" evidence="1">
    <location>
        <begin position="26"/>
        <end position="199"/>
    </location>
</feature>
<organism evidence="2 3">
    <name type="scientific">Fibrisoma montanum</name>
    <dbReference type="NCBI Taxonomy" id="2305895"/>
    <lineage>
        <taxon>Bacteria</taxon>
        <taxon>Pseudomonadati</taxon>
        <taxon>Bacteroidota</taxon>
        <taxon>Cytophagia</taxon>
        <taxon>Cytophagales</taxon>
        <taxon>Spirosomataceae</taxon>
        <taxon>Fibrisoma</taxon>
    </lineage>
</organism>
<gene>
    <name evidence="2" type="ORF">DYU11_02755</name>
</gene>
<dbReference type="Pfam" id="PF13568">
    <property type="entry name" value="OMP_b-brl_2"/>
    <property type="match status" value="1"/>
</dbReference>
<accession>A0A418MIK5</accession>
<evidence type="ECO:0000259" key="1">
    <source>
        <dbReference type="Pfam" id="PF13568"/>
    </source>
</evidence>
<keyword evidence="3" id="KW-1185">Reference proteome</keyword>
<dbReference type="Proteomes" id="UP000283523">
    <property type="component" value="Unassembled WGS sequence"/>
</dbReference>
<name>A0A418MIK5_9BACT</name>
<comment type="caution">
    <text evidence="2">The sequence shown here is derived from an EMBL/GenBank/DDBJ whole genome shotgun (WGS) entry which is preliminary data.</text>
</comment>
<evidence type="ECO:0000313" key="2">
    <source>
        <dbReference type="EMBL" id="RIV27249.1"/>
    </source>
</evidence>
<dbReference type="RefSeq" id="WP_119666100.1">
    <property type="nucleotide sequence ID" value="NZ_QXED01000001.1"/>
</dbReference>
<dbReference type="AlphaFoldDB" id="A0A418MIK5"/>
<evidence type="ECO:0000313" key="3">
    <source>
        <dbReference type="Proteomes" id="UP000283523"/>
    </source>
</evidence>
<dbReference type="OrthoDB" id="1121752at2"/>
<reference evidence="2 3" key="1">
    <citation type="submission" date="2018-08" db="EMBL/GenBank/DDBJ databases">
        <title>Fibrisoma montanum sp. nov., isolated from Danxia mountain soil.</title>
        <authorList>
            <person name="Huang Y."/>
        </authorList>
    </citation>
    <scope>NUCLEOTIDE SEQUENCE [LARGE SCALE GENOMIC DNA]</scope>
    <source>
        <strain evidence="2 3">HYT19</strain>
    </source>
</reference>
<dbReference type="EMBL" id="QXED01000001">
    <property type="protein sequence ID" value="RIV27249.1"/>
    <property type="molecule type" value="Genomic_DNA"/>
</dbReference>
<protein>
    <submittedName>
        <fullName evidence="2">PorT family protein</fullName>
    </submittedName>
</protein>
<proteinExistence type="predicted"/>